<accession>A0A5N7MFP5</accession>
<name>A0A5N7MFP5_9HYPH</name>
<proteinExistence type="predicted"/>
<comment type="caution">
    <text evidence="1">The sequence shown here is derived from an EMBL/GenBank/DDBJ whole genome shotgun (WGS) entry which is preliminary data.</text>
</comment>
<evidence type="ECO:0000313" key="1">
    <source>
        <dbReference type="EMBL" id="MPR25842.1"/>
    </source>
</evidence>
<evidence type="ECO:0000313" key="2">
    <source>
        <dbReference type="Proteomes" id="UP000403266"/>
    </source>
</evidence>
<dbReference type="OrthoDB" id="7237669at2"/>
<evidence type="ECO:0008006" key="3">
    <source>
        <dbReference type="Google" id="ProtNLM"/>
    </source>
</evidence>
<keyword evidence="2" id="KW-1185">Reference proteome</keyword>
<dbReference type="EMBL" id="VOSK01000032">
    <property type="protein sequence ID" value="MPR25842.1"/>
    <property type="molecule type" value="Genomic_DNA"/>
</dbReference>
<dbReference type="Proteomes" id="UP000403266">
    <property type="component" value="Unassembled WGS sequence"/>
</dbReference>
<protein>
    <recommendedName>
        <fullName evidence="3">Transposase</fullName>
    </recommendedName>
</protein>
<gene>
    <name evidence="1" type="ORF">FS320_11545</name>
</gene>
<reference evidence="1 2" key="1">
    <citation type="journal article" date="2019" name="Syst. Appl. Microbiol.">
        <title>Microvirga tunisiensis sp. nov., a root nodule symbiotic bacterium isolated from Lupinus micranthus and L. luteus grown in Northern Tunisia.</title>
        <authorList>
            <person name="Msaddak A."/>
            <person name="Rejili M."/>
            <person name="Duran D."/>
            <person name="Mars M."/>
            <person name="Palacios J.M."/>
            <person name="Ruiz-Argueso T."/>
            <person name="Rey L."/>
            <person name="Imperial J."/>
        </authorList>
    </citation>
    <scope>NUCLEOTIDE SEQUENCE [LARGE SCALE GENOMIC DNA]</scope>
    <source>
        <strain evidence="1 2">Lmie10</strain>
    </source>
</reference>
<organism evidence="1 2">
    <name type="scientific">Microvirga tunisiensis</name>
    <dbReference type="NCBI Taxonomy" id="2108360"/>
    <lineage>
        <taxon>Bacteria</taxon>
        <taxon>Pseudomonadati</taxon>
        <taxon>Pseudomonadota</taxon>
        <taxon>Alphaproteobacteria</taxon>
        <taxon>Hyphomicrobiales</taxon>
        <taxon>Methylobacteriaceae</taxon>
        <taxon>Microvirga</taxon>
    </lineage>
</organism>
<sequence>MIARALERTAALWPDVEYAYRFVHAVAHGLGNPQEESAVMVRRRVNGVLGAMQRHRLKAGSLAGALDHFQKVTRSYRPGLFHTYAVPDLPRTNNDLEQLFGSQRYHERRATGRKTAAPGAVLRGSVRLLAATATRVQAPTARDLGAANREHWRSLRQRLERGRRARTLRTRFRHDPAAYLAALEQQSRQLALPS</sequence>
<dbReference type="AlphaFoldDB" id="A0A5N7MFP5"/>